<evidence type="ECO:0000256" key="4">
    <source>
        <dbReference type="ARBA" id="ARBA00022807"/>
    </source>
</evidence>
<dbReference type="SUPFAM" id="SSF54001">
    <property type="entry name" value="Cysteine proteinases"/>
    <property type="match status" value="1"/>
</dbReference>
<dbReference type="Proteomes" id="UP001154420">
    <property type="component" value="Unassembled WGS sequence"/>
</dbReference>
<dbReference type="InterPro" id="IPR038765">
    <property type="entry name" value="Papain-like_cys_pep_sf"/>
</dbReference>
<feature type="region of interest" description="Disordered" evidence="5">
    <location>
        <begin position="1"/>
        <end position="136"/>
    </location>
</feature>
<protein>
    <submittedName>
        <fullName evidence="8">NlpC/P60 family protein</fullName>
    </submittedName>
</protein>
<reference evidence="8" key="1">
    <citation type="submission" date="2018-09" db="EMBL/GenBank/DDBJ databases">
        <title>Murine metabolic-syndrome-specific gut microbial biobank.</title>
        <authorList>
            <person name="Liu C."/>
        </authorList>
    </citation>
    <scope>NUCLEOTIDE SEQUENCE</scope>
    <source>
        <strain evidence="8">D42-62</strain>
    </source>
</reference>
<dbReference type="PANTHER" id="PTHR47053">
    <property type="entry name" value="MUREIN DD-ENDOPEPTIDASE MEPH-RELATED"/>
    <property type="match status" value="1"/>
</dbReference>
<feature type="transmembrane region" description="Helical" evidence="6">
    <location>
        <begin position="270"/>
        <end position="289"/>
    </location>
</feature>
<evidence type="ECO:0000256" key="3">
    <source>
        <dbReference type="ARBA" id="ARBA00022801"/>
    </source>
</evidence>
<keyword evidence="2" id="KW-0645">Protease</keyword>
<accession>A0A9X5GSM2</accession>
<dbReference type="OrthoDB" id="9812962at2"/>
<evidence type="ECO:0000256" key="2">
    <source>
        <dbReference type="ARBA" id="ARBA00022670"/>
    </source>
</evidence>
<keyword evidence="6" id="KW-0472">Membrane</keyword>
<feature type="compositionally biased region" description="Basic and acidic residues" evidence="5">
    <location>
        <begin position="68"/>
        <end position="92"/>
    </location>
</feature>
<dbReference type="AlphaFoldDB" id="A0A9X5GSM2"/>
<proteinExistence type="inferred from homology"/>
<dbReference type="EMBL" id="QZDT01000018">
    <property type="protein sequence ID" value="NBJ93324.1"/>
    <property type="molecule type" value="Genomic_DNA"/>
</dbReference>
<keyword evidence="4" id="KW-0788">Thiol protease</keyword>
<evidence type="ECO:0000313" key="8">
    <source>
        <dbReference type="EMBL" id="NBJ93324.1"/>
    </source>
</evidence>
<dbReference type="PROSITE" id="PS51935">
    <property type="entry name" value="NLPC_P60"/>
    <property type="match status" value="1"/>
</dbReference>
<dbReference type="InterPro" id="IPR000064">
    <property type="entry name" value="NLP_P60_dom"/>
</dbReference>
<keyword evidence="9" id="KW-1185">Reference proteome</keyword>
<comment type="similarity">
    <text evidence="1">Belongs to the peptidase C40 family.</text>
</comment>
<evidence type="ECO:0000313" key="9">
    <source>
        <dbReference type="Proteomes" id="UP001154420"/>
    </source>
</evidence>
<feature type="compositionally biased region" description="Polar residues" evidence="5">
    <location>
        <begin position="7"/>
        <end position="26"/>
    </location>
</feature>
<dbReference type="PANTHER" id="PTHR47053:SF1">
    <property type="entry name" value="MUREIN DD-ENDOPEPTIDASE MEPH-RELATED"/>
    <property type="match status" value="1"/>
</dbReference>
<feature type="compositionally biased region" description="Basic and acidic residues" evidence="5">
    <location>
        <begin position="108"/>
        <end position="136"/>
    </location>
</feature>
<keyword evidence="3" id="KW-0378">Hydrolase</keyword>
<comment type="caution">
    <text evidence="8">The sequence shown here is derived from an EMBL/GenBank/DDBJ whole genome shotgun (WGS) entry which is preliminary data.</text>
</comment>
<dbReference type="Gene3D" id="3.90.1720.10">
    <property type="entry name" value="endopeptidase domain like (from Nostoc punctiforme)"/>
    <property type="match status" value="1"/>
</dbReference>
<dbReference type="NCBIfam" id="NF045974">
    <property type="entry name" value="conju_CD1108"/>
    <property type="match status" value="1"/>
</dbReference>
<name>A0A9X5GSM2_9FIRM</name>
<sequence>MGEDTVVGNTPVSGNADTGAIQNPQAAPSHMENIRAKPLMSGEASGTGTAPDQGGGHNRKKKQVYAHCQREKEQKKAQEGKENTAHREEARHTGNRLSAGEALQVSQKDTEKKNGHGRLRQERKEKASRLSFGEEKGMARSAGMRLAGRAAWKATGLAASALSDDGADRQQENMEAEVLCGMEQAGERTLRFALRQSSRRMQKRGHPEGNQMPGADREKLRKFYQKRRIKKACAEAKRGGKTSEEAEKAANGLFGKAKSIAAEIFRNKKGLLIAASFLLMIFLFFSAGLSSCSAMVQGASSTFIGTTYPSEDEDIYDAEAGYKELEEALDEQINTMESTHPGYDEYRYQVDEITHNPYQLISFLTVLYEEFTYNQVKDILPELFEEQYRLTVEEITEIRTRTETQTVTDPMTGEETETEVEVEYEWHVLCICLTNKGFDTVARGRMTQEQTELYTAYNLTYGNRSYLFDIAGIPNESIGGAGYEIPEEALSDEQFARMIREAEKYLGMAYVWGGASPETGFDCSGFVSWVINNSGNGWDVGRQTAEGLRGSCAAVPASEARPGDLVFFQGTYNTSGASHVGIYAGNGMMIHAGNPVKYSNIRTPYWEGHLLSYGRIP</sequence>
<dbReference type="GO" id="GO:0008234">
    <property type="term" value="F:cysteine-type peptidase activity"/>
    <property type="evidence" value="ECO:0007669"/>
    <property type="project" value="UniProtKB-KW"/>
</dbReference>
<gene>
    <name evidence="8" type="ORF">D5281_12155</name>
</gene>
<dbReference type="InterPro" id="IPR051202">
    <property type="entry name" value="Peptidase_C40"/>
</dbReference>
<evidence type="ECO:0000256" key="6">
    <source>
        <dbReference type="SAM" id="Phobius"/>
    </source>
</evidence>
<feature type="domain" description="NlpC/P60" evidence="7">
    <location>
        <begin position="492"/>
        <end position="617"/>
    </location>
</feature>
<keyword evidence="6" id="KW-1133">Transmembrane helix</keyword>
<dbReference type="Pfam" id="PF00877">
    <property type="entry name" value="NLPC_P60"/>
    <property type="match status" value="1"/>
</dbReference>
<keyword evidence="6" id="KW-0812">Transmembrane</keyword>
<evidence type="ECO:0000256" key="1">
    <source>
        <dbReference type="ARBA" id="ARBA00007074"/>
    </source>
</evidence>
<organism evidence="8 9">
    <name type="scientific">Parablautia muri</name>
    <dbReference type="NCBI Taxonomy" id="2320879"/>
    <lineage>
        <taxon>Bacteria</taxon>
        <taxon>Bacillati</taxon>
        <taxon>Bacillota</taxon>
        <taxon>Clostridia</taxon>
        <taxon>Lachnospirales</taxon>
        <taxon>Lachnospiraceae</taxon>
        <taxon>Parablautia</taxon>
    </lineage>
</organism>
<evidence type="ECO:0000259" key="7">
    <source>
        <dbReference type="PROSITE" id="PS51935"/>
    </source>
</evidence>
<evidence type="ECO:0000256" key="5">
    <source>
        <dbReference type="SAM" id="MobiDB-lite"/>
    </source>
</evidence>
<dbReference type="GO" id="GO:0006508">
    <property type="term" value="P:proteolysis"/>
    <property type="evidence" value="ECO:0007669"/>
    <property type="project" value="UniProtKB-KW"/>
</dbReference>